<sequence>MNTQNPLSYSETGGNNECDTIESPKEDGARNNPGKRKRGSHQKIKSKCKLFNTTHLIYGAESPARAIATKIDLSKNQLGLNLGQFDGSFEERVDIISEKIPKCMKTGLNPETELNALNDAQNIKDGISLSRETDPNKTIMSESDIEMSEYDI</sequence>
<feature type="region of interest" description="Disordered" evidence="1">
    <location>
        <begin position="1"/>
        <end position="44"/>
    </location>
</feature>
<evidence type="ECO:0000313" key="4">
    <source>
        <dbReference type="Proteomes" id="UP000245609"/>
    </source>
</evidence>
<comment type="caution">
    <text evidence="2">The sequence shown here is derived from an EMBL/GenBank/DDBJ whole genome shotgun (WGS) entry which is preliminary data.</text>
</comment>
<reference evidence="2 4" key="1">
    <citation type="journal article" date="2018" name="MBio">
        <title>Comparative Genomics Reveals the Core Gene Toolbox for the Fungus-Insect Symbiosis.</title>
        <authorList>
            <person name="Wang Y."/>
            <person name="Stata M."/>
            <person name="Wang W."/>
            <person name="Stajich J.E."/>
            <person name="White M.M."/>
            <person name="Moncalvo J.M."/>
        </authorList>
    </citation>
    <scope>NUCLEOTIDE SEQUENCE [LARGE SCALE GENOMIC DNA]</scope>
    <source>
        <strain evidence="2 4">SC-DP-2</strain>
    </source>
</reference>
<dbReference type="AlphaFoldDB" id="A0A2T9YKY8"/>
<gene>
    <name evidence="3" type="ORF">BB560_002496</name>
    <name evidence="2" type="ORF">BB560_006015</name>
</gene>
<feature type="compositionally biased region" description="Basic residues" evidence="1">
    <location>
        <begin position="33"/>
        <end position="44"/>
    </location>
</feature>
<dbReference type="EMBL" id="MBFS01002755">
    <property type="protein sequence ID" value="PVU93001.1"/>
    <property type="molecule type" value="Genomic_DNA"/>
</dbReference>
<evidence type="ECO:0000256" key="1">
    <source>
        <dbReference type="SAM" id="MobiDB-lite"/>
    </source>
</evidence>
<organism evidence="2 4">
    <name type="scientific">Smittium megazygosporum</name>
    <dbReference type="NCBI Taxonomy" id="133381"/>
    <lineage>
        <taxon>Eukaryota</taxon>
        <taxon>Fungi</taxon>
        <taxon>Fungi incertae sedis</taxon>
        <taxon>Zoopagomycota</taxon>
        <taxon>Kickxellomycotina</taxon>
        <taxon>Harpellomycetes</taxon>
        <taxon>Harpellales</taxon>
        <taxon>Legeriomycetaceae</taxon>
        <taxon>Smittium</taxon>
    </lineage>
</organism>
<protein>
    <submittedName>
        <fullName evidence="2">Uncharacterized protein</fullName>
    </submittedName>
</protein>
<feature type="compositionally biased region" description="Polar residues" evidence="1">
    <location>
        <begin position="1"/>
        <end position="18"/>
    </location>
</feature>
<accession>A0A2T9YKY8</accession>
<dbReference type="EMBL" id="MBFS01000287">
    <property type="protein sequence ID" value="PVV03032.1"/>
    <property type="molecule type" value="Genomic_DNA"/>
</dbReference>
<name>A0A2T9YKY8_9FUNG</name>
<evidence type="ECO:0000313" key="2">
    <source>
        <dbReference type="EMBL" id="PVU93001.1"/>
    </source>
</evidence>
<evidence type="ECO:0000313" key="3">
    <source>
        <dbReference type="EMBL" id="PVV03032.1"/>
    </source>
</evidence>
<proteinExistence type="predicted"/>
<keyword evidence="4" id="KW-1185">Reference proteome</keyword>
<dbReference type="Proteomes" id="UP000245609">
    <property type="component" value="Unassembled WGS sequence"/>
</dbReference>